<dbReference type="AlphaFoldDB" id="A0A1H5TJ28"/>
<dbReference type="InterPro" id="IPR045599">
    <property type="entry name" value="DUF6456"/>
</dbReference>
<dbReference type="EMBL" id="FNUY01000001">
    <property type="protein sequence ID" value="SEF62790.1"/>
    <property type="molecule type" value="Genomic_DNA"/>
</dbReference>
<dbReference type="RefSeq" id="WP_103871014.1">
    <property type="nucleotide sequence ID" value="NZ_FNUY01000001.1"/>
</dbReference>
<dbReference type="Pfam" id="PF20057">
    <property type="entry name" value="DUF6456"/>
    <property type="match status" value="1"/>
</dbReference>
<dbReference type="OrthoDB" id="7476630at2"/>
<evidence type="ECO:0000259" key="1">
    <source>
        <dbReference type="Pfam" id="PF20057"/>
    </source>
</evidence>
<name>A0A1H5TJ28_9HYPH</name>
<gene>
    <name evidence="2" type="ORF">SAMN04488115_101677</name>
</gene>
<reference evidence="2 3" key="1">
    <citation type="submission" date="2016-10" db="EMBL/GenBank/DDBJ databases">
        <authorList>
            <person name="de Groot N.N."/>
        </authorList>
    </citation>
    <scope>NUCLEOTIDE SEQUENCE [LARGE SCALE GENOMIC DNA]</scope>
    <source>
        <strain evidence="2 3">DSM 26656</strain>
    </source>
</reference>
<sequence>MTGQGDWEQSSGDARARLLRHLAEPEAFGVVSPLGCGRIALYRSKAGTSLGAGYAPAEVAEALVSDGLACWSGSGKLRRLTLAIASPARELASAVVSIDGRRQEVLLDERESPLLWLHRRMGKDGKPQISAQEFAAGERFRADLTLAQMMSRTTMNWDAALAPGQRGPGGRDPASASDAALAARQRVRQACDRLGPDLSGLAIDVCGFLKGLDQVERERKWPARSAKVVLRMALSALSAHYGIATPAVKARRSEVWRSEDARPNLMPGQAM</sequence>
<proteinExistence type="predicted"/>
<dbReference type="Proteomes" id="UP000236743">
    <property type="component" value="Unassembled WGS sequence"/>
</dbReference>
<feature type="domain" description="DUF6456" evidence="1">
    <location>
        <begin position="109"/>
        <end position="242"/>
    </location>
</feature>
<evidence type="ECO:0000313" key="2">
    <source>
        <dbReference type="EMBL" id="SEF62790.1"/>
    </source>
</evidence>
<protein>
    <recommendedName>
        <fullName evidence="1">DUF6456 domain-containing protein</fullName>
    </recommendedName>
</protein>
<organism evidence="2 3">
    <name type="scientific">Bosea lathyri</name>
    <dbReference type="NCBI Taxonomy" id="1036778"/>
    <lineage>
        <taxon>Bacteria</taxon>
        <taxon>Pseudomonadati</taxon>
        <taxon>Pseudomonadota</taxon>
        <taxon>Alphaproteobacteria</taxon>
        <taxon>Hyphomicrobiales</taxon>
        <taxon>Boseaceae</taxon>
        <taxon>Bosea</taxon>
    </lineage>
</organism>
<evidence type="ECO:0000313" key="3">
    <source>
        <dbReference type="Proteomes" id="UP000236743"/>
    </source>
</evidence>
<keyword evidence="3" id="KW-1185">Reference proteome</keyword>
<accession>A0A1H5TJ28</accession>